<evidence type="ECO:0000259" key="1">
    <source>
        <dbReference type="Pfam" id="PF13456"/>
    </source>
</evidence>
<dbReference type="Pfam" id="PF13456">
    <property type="entry name" value="RVT_3"/>
    <property type="match status" value="1"/>
</dbReference>
<dbReference type="PANTHER" id="PTHR47723:SF23">
    <property type="entry name" value="REVERSE TRANSCRIPTASE-LIKE PROTEIN"/>
    <property type="match status" value="1"/>
</dbReference>
<dbReference type="Gene3D" id="3.30.420.10">
    <property type="entry name" value="Ribonuclease H-like superfamily/Ribonuclease H"/>
    <property type="match status" value="1"/>
</dbReference>
<proteinExistence type="predicted"/>
<dbReference type="InterPro" id="IPR012337">
    <property type="entry name" value="RNaseH-like_sf"/>
</dbReference>
<protein>
    <submittedName>
        <fullName evidence="2">Ribonuclease H protein</fullName>
    </submittedName>
</protein>
<reference evidence="2" key="1">
    <citation type="submission" date="2020-06" db="EMBL/GenBank/DDBJ databases">
        <authorList>
            <person name="Li T."/>
            <person name="Hu X."/>
            <person name="Zhang T."/>
            <person name="Song X."/>
            <person name="Zhang H."/>
            <person name="Dai N."/>
            <person name="Sheng W."/>
            <person name="Hou X."/>
            <person name="Wei L."/>
        </authorList>
    </citation>
    <scope>NUCLEOTIDE SEQUENCE</scope>
    <source>
        <strain evidence="2">G02</strain>
        <tissue evidence="2">Leaf</tissue>
    </source>
</reference>
<evidence type="ECO:0000313" key="2">
    <source>
        <dbReference type="EMBL" id="KAL0301708.1"/>
    </source>
</evidence>
<dbReference type="EMBL" id="JACGWJ010000030">
    <property type="protein sequence ID" value="KAL0301708.1"/>
    <property type="molecule type" value="Genomic_DNA"/>
</dbReference>
<dbReference type="InterPro" id="IPR053151">
    <property type="entry name" value="RNase_H-like"/>
</dbReference>
<gene>
    <name evidence="2" type="ORF">Sradi_6447600</name>
</gene>
<feature type="domain" description="RNase H type-1" evidence="1">
    <location>
        <begin position="173"/>
        <end position="240"/>
    </location>
</feature>
<dbReference type="GO" id="GO:0004523">
    <property type="term" value="F:RNA-DNA hybrid ribonuclease activity"/>
    <property type="evidence" value="ECO:0007669"/>
    <property type="project" value="InterPro"/>
</dbReference>
<organism evidence="2">
    <name type="scientific">Sesamum radiatum</name>
    <name type="common">Black benniseed</name>
    <dbReference type="NCBI Taxonomy" id="300843"/>
    <lineage>
        <taxon>Eukaryota</taxon>
        <taxon>Viridiplantae</taxon>
        <taxon>Streptophyta</taxon>
        <taxon>Embryophyta</taxon>
        <taxon>Tracheophyta</taxon>
        <taxon>Spermatophyta</taxon>
        <taxon>Magnoliopsida</taxon>
        <taxon>eudicotyledons</taxon>
        <taxon>Gunneridae</taxon>
        <taxon>Pentapetalae</taxon>
        <taxon>asterids</taxon>
        <taxon>lamiids</taxon>
        <taxon>Lamiales</taxon>
        <taxon>Pedaliaceae</taxon>
        <taxon>Sesamum</taxon>
    </lineage>
</organism>
<feature type="non-terminal residue" evidence="2">
    <location>
        <position position="1"/>
    </location>
</feature>
<dbReference type="AlphaFoldDB" id="A0AAW2K5V5"/>
<accession>A0AAW2K5V5</accession>
<name>A0AAW2K5V5_SESRA</name>
<dbReference type="PANTHER" id="PTHR47723">
    <property type="entry name" value="OS05G0353850 PROTEIN"/>
    <property type="match status" value="1"/>
</dbReference>
<dbReference type="InterPro" id="IPR036397">
    <property type="entry name" value="RNaseH_sf"/>
</dbReference>
<comment type="caution">
    <text evidence="2">The sequence shown here is derived from an EMBL/GenBank/DDBJ whole genome shotgun (WGS) entry which is preliminary data.</text>
</comment>
<dbReference type="CDD" id="cd06222">
    <property type="entry name" value="RNase_H_like"/>
    <property type="match status" value="1"/>
</dbReference>
<dbReference type="GO" id="GO:0003676">
    <property type="term" value="F:nucleic acid binding"/>
    <property type="evidence" value="ECO:0007669"/>
    <property type="project" value="InterPro"/>
</dbReference>
<dbReference type="SUPFAM" id="SSF53098">
    <property type="entry name" value="Ribonuclease H-like"/>
    <property type="match status" value="1"/>
</dbReference>
<dbReference type="InterPro" id="IPR002156">
    <property type="entry name" value="RNaseH_domain"/>
</dbReference>
<sequence>ASTSLVFLGKGIFSSGRGWIGCLESGRLCSGLFHEVVVVVSEQVILMDVAESFIFWTLGDGSVFFWHDNWLGEKPLAQLLHRDDYTMEPPTISIFLWQFFHDRIPVDAKMKHKGFSFPSKLFHPVSLGLAHLDTITILDPVVYIDATECCKTVPRAPSIVGWHTPSPSWFKLNTDSSSFGNPGLARAGGIIRDLDGHVHLAYHVALGTGTSVIAELTAVWRDLELAMAHGLAPLVVEVDALAMLVSDIRHVFREANGAADHLAKEAASLQLTQVLRHGDITGVLRGILNLDTRDVPHLRWGR</sequence>
<dbReference type="InterPro" id="IPR044730">
    <property type="entry name" value="RNase_H-like_dom_plant"/>
</dbReference>
<reference evidence="2" key="2">
    <citation type="journal article" date="2024" name="Plant">
        <title>Genomic evolution and insights into agronomic trait innovations of Sesamum species.</title>
        <authorList>
            <person name="Miao H."/>
            <person name="Wang L."/>
            <person name="Qu L."/>
            <person name="Liu H."/>
            <person name="Sun Y."/>
            <person name="Le M."/>
            <person name="Wang Q."/>
            <person name="Wei S."/>
            <person name="Zheng Y."/>
            <person name="Lin W."/>
            <person name="Duan Y."/>
            <person name="Cao H."/>
            <person name="Xiong S."/>
            <person name="Wang X."/>
            <person name="Wei L."/>
            <person name="Li C."/>
            <person name="Ma Q."/>
            <person name="Ju M."/>
            <person name="Zhao R."/>
            <person name="Li G."/>
            <person name="Mu C."/>
            <person name="Tian Q."/>
            <person name="Mei H."/>
            <person name="Zhang T."/>
            <person name="Gao T."/>
            <person name="Zhang H."/>
        </authorList>
    </citation>
    <scope>NUCLEOTIDE SEQUENCE</scope>
    <source>
        <strain evidence="2">G02</strain>
    </source>
</reference>